<dbReference type="Proteomes" id="UP000749559">
    <property type="component" value="Unassembled WGS sequence"/>
</dbReference>
<dbReference type="AlphaFoldDB" id="A0A8S4PW90"/>
<evidence type="ECO:0000313" key="4">
    <source>
        <dbReference type="Proteomes" id="UP000749559"/>
    </source>
</evidence>
<evidence type="ECO:0000259" key="2">
    <source>
        <dbReference type="PROSITE" id="PS51457"/>
    </source>
</evidence>
<protein>
    <recommendedName>
        <fullName evidence="2">BEN domain-containing protein</fullName>
    </recommendedName>
</protein>
<feature type="non-terminal residue" evidence="3">
    <location>
        <position position="1"/>
    </location>
</feature>
<sequence>PSSGYQGMTNPSSGYQGMTNPSSGYQCMTNPSSGYQGMATNPSSGYQGMATNPSLGNQGMATNFYSGYQGMATNYSSLIPHNSITAMAPWAETMKSQLFRDVCSHVSNQLNILHGRIDYNTFKNQQNAQEINLIQTSFNKGFEQFNTNMNSMKDRIVNEITGIVKPPTARKLDLESLGSSIGYSETHRQYSVSPPLSHLSDESDCELSMDIQESQSPESPSCKTPSTVTSPVFNIPSASSNTEIRQTQLPIQESSSLPGQTSDSGCSVNKETPEDLRPVTVVEKRKANITEISESTMKVVADIVKKRGPGKAICYLLDKMFSERELLNTFARPSGNNLTLDDLGVRMPLIREFLQTRHGIDINKIEKTTNQKRRDLKRKAKK</sequence>
<evidence type="ECO:0000313" key="3">
    <source>
        <dbReference type="EMBL" id="CAH1798097.1"/>
    </source>
</evidence>
<feature type="domain" description="BEN" evidence="2">
    <location>
        <begin position="276"/>
        <end position="380"/>
    </location>
</feature>
<keyword evidence="4" id="KW-1185">Reference proteome</keyword>
<reference evidence="3" key="1">
    <citation type="submission" date="2022-03" db="EMBL/GenBank/DDBJ databases">
        <authorList>
            <person name="Martin C."/>
        </authorList>
    </citation>
    <scope>NUCLEOTIDE SEQUENCE</scope>
</reference>
<feature type="region of interest" description="Disordered" evidence="1">
    <location>
        <begin position="1"/>
        <end position="23"/>
    </location>
</feature>
<feature type="compositionally biased region" description="Polar residues" evidence="1">
    <location>
        <begin position="211"/>
        <end position="270"/>
    </location>
</feature>
<gene>
    <name evidence="3" type="ORF">OFUS_LOCUS22277</name>
</gene>
<comment type="caution">
    <text evidence="3">The sequence shown here is derived from an EMBL/GenBank/DDBJ whole genome shotgun (WGS) entry which is preliminary data.</text>
</comment>
<accession>A0A8S4PW90</accession>
<name>A0A8S4PW90_OWEFU</name>
<organism evidence="3 4">
    <name type="scientific">Owenia fusiformis</name>
    <name type="common">Polychaete worm</name>
    <dbReference type="NCBI Taxonomy" id="6347"/>
    <lineage>
        <taxon>Eukaryota</taxon>
        <taxon>Metazoa</taxon>
        <taxon>Spiralia</taxon>
        <taxon>Lophotrochozoa</taxon>
        <taxon>Annelida</taxon>
        <taxon>Polychaeta</taxon>
        <taxon>Sedentaria</taxon>
        <taxon>Canalipalpata</taxon>
        <taxon>Sabellida</taxon>
        <taxon>Oweniida</taxon>
        <taxon>Oweniidae</taxon>
        <taxon>Owenia</taxon>
    </lineage>
</organism>
<dbReference type="InterPro" id="IPR018379">
    <property type="entry name" value="BEN_domain"/>
</dbReference>
<feature type="region of interest" description="Disordered" evidence="1">
    <location>
        <begin position="186"/>
        <end position="272"/>
    </location>
</feature>
<evidence type="ECO:0000256" key="1">
    <source>
        <dbReference type="SAM" id="MobiDB-lite"/>
    </source>
</evidence>
<dbReference type="EMBL" id="CAIIXF020000010">
    <property type="protein sequence ID" value="CAH1798097.1"/>
    <property type="molecule type" value="Genomic_DNA"/>
</dbReference>
<dbReference type="GO" id="GO:0003677">
    <property type="term" value="F:DNA binding"/>
    <property type="evidence" value="ECO:0007669"/>
    <property type="project" value="InterPro"/>
</dbReference>
<dbReference type="PROSITE" id="PS51457">
    <property type="entry name" value="BEN"/>
    <property type="match status" value="1"/>
</dbReference>
<proteinExistence type="predicted"/>